<dbReference type="RefSeq" id="WP_111070520.1">
    <property type="nucleotide sequence ID" value="NZ_CP029834.1"/>
</dbReference>
<accession>A0A2U9SDZ4</accession>
<proteinExistence type="predicted"/>
<keyword evidence="1" id="KW-0472">Membrane</keyword>
<name>A0A2U9SDZ4_9PROT</name>
<dbReference type="EMBL" id="CP029834">
    <property type="protein sequence ID" value="AWU97722.1"/>
    <property type="molecule type" value="Genomic_DNA"/>
</dbReference>
<evidence type="ECO:0000313" key="2">
    <source>
        <dbReference type="EMBL" id="AWU97722.1"/>
    </source>
</evidence>
<organism evidence="2 3">
    <name type="scientific">Azospirillum ramasamyi</name>
    <dbReference type="NCBI Taxonomy" id="682998"/>
    <lineage>
        <taxon>Bacteria</taxon>
        <taxon>Pseudomonadati</taxon>
        <taxon>Pseudomonadota</taxon>
        <taxon>Alphaproteobacteria</taxon>
        <taxon>Rhodospirillales</taxon>
        <taxon>Azospirillaceae</taxon>
        <taxon>Azospirillum</taxon>
    </lineage>
</organism>
<dbReference type="Proteomes" id="UP000249605">
    <property type="component" value="Plasmid unnamed4"/>
</dbReference>
<feature type="transmembrane region" description="Helical" evidence="1">
    <location>
        <begin position="63"/>
        <end position="83"/>
    </location>
</feature>
<dbReference type="AlphaFoldDB" id="A0A2U9SDZ4"/>
<feature type="transmembrane region" description="Helical" evidence="1">
    <location>
        <begin position="207"/>
        <end position="224"/>
    </location>
</feature>
<dbReference type="PANTHER" id="PTHR37314:SF4">
    <property type="entry name" value="UPF0700 TRANSMEMBRANE PROTEIN YOAK"/>
    <property type="match status" value="1"/>
</dbReference>
<dbReference type="KEGG" id="azm:DM194_25905"/>
<feature type="transmembrane region" description="Helical" evidence="1">
    <location>
        <begin position="29"/>
        <end position="51"/>
    </location>
</feature>
<reference evidence="2 3" key="1">
    <citation type="submission" date="2018-06" db="EMBL/GenBank/DDBJ databases">
        <title>Complete genome sequencing of Azospirillum sp. M2T2B2.</title>
        <authorList>
            <person name="Heo J."/>
            <person name="Kim S.-J."/>
            <person name="Kwon S.-W."/>
            <person name="Anandham R."/>
        </authorList>
    </citation>
    <scope>NUCLEOTIDE SEQUENCE [LARGE SCALE GENOMIC DNA]</scope>
    <source>
        <strain evidence="2 3">M2T2B2</strain>
        <plasmid evidence="2 3">unnamed4</plasmid>
    </source>
</reference>
<dbReference type="OrthoDB" id="270162at2"/>
<keyword evidence="1" id="KW-0812">Transmembrane</keyword>
<feature type="transmembrane region" description="Helical" evidence="1">
    <location>
        <begin position="89"/>
        <end position="110"/>
    </location>
</feature>
<protein>
    <submittedName>
        <fullName evidence="2">DUF1275 domain-containing protein</fullName>
    </submittedName>
</protein>
<evidence type="ECO:0000256" key="1">
    <source>
        <dbReference type="SAM" id="Phobius"/>
    </source>
</evidence>
<keyword evidence="3" id="KW-1185">Reference proteome</keyword>
<keyword evidence="2" id="KW-0614">Plasmid</keyword>
<geneLocation type="plasmid" evidence="2 3">
    <name>unnamed4</name>
</geneLocation>
<feature type="transmembrane region" description="Helical" evidence="1">
    <location>
        <begin position="181"/>
        <end position="201"/>
    </location>
</feature>
<dbReference type="PANTHER" id="PTHR37314">
    <property type="entry name" value="SLR0142 PROTEIN"/>
    <property type="match status" value="1"/>
</dbReference>
<keyword evidence="1" id="KW-1133">Transmembrane helix</keyword>
<feature type="transmembrane region" description="Helical" evidence="1">
    <location>
        <begin position="140"/>
        <end position="161"/>
    </location>
</feature>
<dbReference type="Pfam" id="PF06912">
    <property type="entry name" value="DUF1275"/>
    <property type="match status" value="1"/>
</dbReference>
<dbReference type="InterPro" id="IPR010699">
    <property type="entry name" value="DUF1275"/>
</dbReference>
<gene>
    <name evidence="2" type="ORF">DM194_25905</name>
</gene>
<sequence length="232" mass="24147">MPPTASVEQNRAMHGLVLLSFTAGSMDGIAFLALSGVFASAMSGNTILLGLAIGQGQFTESLLFIFGILGYVAGISMASVSIAKLGHGSGWTVGLEALLLAIFTALWLASGTHPQPYALYGLIVVSSIAMGLQGRIGRAIGAPGILTVIFTGTYTTIASDLTTRVLNGDRPLFTALALRQLLALAAYFGGAMIVGVMAAHWLRITPFLPLAAVLALFGGIRLRLIRFDPKPS</sequence>
<feature type="transmembrane region" description="Helical" evidence="1">
    <location>
        <begin position="117"/>
        <end position="134"/>
    </location>
</feature>
<evidence type="ECO:0000313" key="3">
    <source>
        <dbReference type="Proteomes" id="UP000249605"/>
    </source>
</evidence>